<evidence type="ECO:0000313" key="20">
    <source>
        <dbReference type="Proteomes" id="UP000007472"/>
    </source>
</evidence>
<evidence type="ECO:0000256" key="10">
    <source>
        <dbReference type="ARBA" id="ARBA00022692"/>
    </source>
</evidence>
<gene>
    <name evidence="19" type="ordered locus">TEQUI_1588</name>
</gene>
<dbReference type="InterPro" id="IPR034804">
    <property type="entry name" value="SQR/QFR_C/D"/>
</dbReference>
<feature type="binding site" evidence="16">
    <location>
        <position position="92"/>
    </location>
    <ligand>
        <name>a ubiquinone</name>
        <dbReference type="ChEBI" id="CHEBI:16389"/>
    </ligand>
</feature>
<dbReference type="NCBIfam" id="TIGR02968">
    <property type="entry name" value="succ_dehyd_anc"/>
    <property type="match status" value="1"/>
</dbReference>
<evidence type="ECO:0000313" key="19">
    <source>
        <dbReference type="EMBL" id="ADU92500.1"/>
    </source>
</evidence>
<keyword evidence="5" id="KW-0813">Transport</keyword>
<dbReference type="GO" id="GO:0005886">
    <property type="term" value="C:plasma membrane"/>
    <property type="evidence" value="ECO:0007669"/>
    <property type="project" value="UniProtKB-SubCell"/>
</dbReference>
<dbReference type="InterPro" id="IPR014312">
    <property type="entry name" value="Succ_DH_anchor"/>
</dbReference>
<evidence type="ECO:0000256" key="13">
    <source>
        <dbReference type="ARBA" id="ARBA00022989"/>
    </source>
</evidence>
<evidence type="ECO:0000256" key="12">
    <source>
        <dbReference type="ARBA" id="ARBA00022982"/>
    </source>
</evidence>
<keyword evidence="8" id="KW-0816">Tricarboxylic acid cycle</keyword>
<dbReference type="GO" id="GO:0017004">
    <property type="term" value="P:cytochrome complex assembly"/>
    <property type="evidence" value="ECO:0007669"/>
    <property type="project" value="TreeGrafter"/>
</dbReference>
<dbReference type="SUPFAM" id="SSF81343">
    <property type="entry name" value="Fumarate reductase respiratory complex transmembrane subunits"/>
    <property type="match status" value="1"/>
</dbReference>
<dbReference type="GO" id="GO:0009055">
    <property type="term" value="F:electron transfer activity"/>
    <property type="evidence" value="ECO:0007669"/>
    <property type="project" value="TreeGrafter"/>
</dbReference>
<keyword evidence="7" id="KW-0997">Cell inner membrane</keyword>
<keyword evidence="11 17" id="KW-0479">Metal-binding</keyword>
<dbReference type="GO" id="GO:0020037">
    <property type="term" value="F:heme binding"/>
    <property type="evidence" value="ECO:0007669"/>
    <property type="project" value="InterPro"/>
</dbReference>
<evidence type="ECO:0000256" key="16">
    <source>
        <dbReference type="PIRSR" id="PIRSR000169-1"/>
    </source>
</evidence>
<keyword evidence="14 17" id="KW-0408">Iron</keyword>
<dbReference type="GO" id="GO:0006099">
    <property type="term" value="P:tricarboxylic acid cycle"/>
    <property type="evidence" value="ECO:0007669"/>
    <property type="project" value="UniProtKB-UniPathway"/>
</dbReference>
<comment type="pathway">
    <text evidence="3">Carbohydrate metabolism; tricarboxylic acid cycle.</text>
</comment>
<reference evidence="19 20" key="1">
    <citation type="journal article" date="2011" name="J. Bacteriol.">
        <title>Genome sequence of Taylorella equigenitalis MCE9, the causative agent of contagious equine metritis.</title>
        <authorList>
            <person name="Hebert L."/>
            <person name="Moumen B."/>
            <person name="Duquesne F."/>
            <person name="Breuil M.F."/>
            <person name="Laugier C."/>
            <person name="Batto J.M."/>
            <person name="Renault P."/>
            <person name="Petry S."/>
        </authorList>
    </citation>
    <scope>NUCLEOTIDE SEQUENCE [LARGE SCALE GENOMIC DNA]</scope>
    <source>
        <strain evidence="19 20">MCE9</strain>
    </source>
</reference>
<keyword evidence="13 18" id="KW-1133">Transmembrane helix</keyword>
<dbReference type="GO" id="GO:0046872">
    <property type="term" value="F:metal ion binding"/>
    <property type="evidence" value="ECO:0007669"/>
    <property type="project" value="UniProtKB-KW"/>
</dbReference>
<evidence type="ECO:0000256" key="11">
    <source>
        <dbReference type="ARBA" id="ARBA00022723"/>
    </source>
</evidence>
<evidence type="ECO:0000256" key="1">
    <source>
        <dbReference type="ARBA" id="ARBA00004050"/>
    </source>
</evidence>
<evidence type="ECO:0000256" key="7">
    <source>
        <dbReference type="ARBA" id="ARBA00022519"/>
    </source>
</evidence>
<comment type="subcellular location">
    <subcellularLocation>
        <location evidence="2">Cell inner membrane</location>
        <topology evidence="2">Multi-pass membrane protein</topology>
    </subcellularLocation>
</comment>
<organism evidence="19 20">
    <name type="scientific">Taylorella equigenitalis (strain MCE9)</name>
    <dbReference type="NCBI Taxonomy" id="937774"/>
    <lineage>
        <taxon>Bacteria</taxon>
        <taxon>Pseudomonadati</taxon>
        <taxon>Pseudomonadota</taxon>
        <taxon>Betaproteobacteria</taxon>
        <taxon>Burkholderiales</taxon>
        <taxon>Alcaligenaceae</taxon>
        <taxon>Taylorella</taxon>
    </lineage>
</organism>
<dbReference type="KEGG" id="teq:TEQUI_1588"/>
<keyword evidence="15 18" id="KW-0472">Membrane</keyword>
<evidence type="ECO:0000256" key="14">
    <source>
        <dbReference type="ARBA" id="ARBA00023004"/>
    </source>
</evidence>
<feature type="transmembrane region" description="Helical" evidence="18">
    <location>
        <begin position="100"/>
        <end position="122"/>
    </location>
</feature>
<evidence type="ECO:0000256" key="2">
    <source>
        <dbReference type="ARBA" id="ARBA00004429"/>
    </source>
</evidence>
<evidence type="ECO:0000256" key="15">
    <source>
        <dbReference type="ARBA" id="ARBA00023136"/>
    </source>
</evidence>
<dbReference type="PANTHER" id="PTHR38689:SF1">
    <property type="entry name" value="SUCCINATE DEHYDROGENASE HYDROPHOBIC MEMBRANE ANCHOR SUBUNIT"/>
    <property type="match status" value="1"/>
</dbReference>
<proteinExistence type="predicted"/>
<dbReference type="Gene3D" id="1.20.1300.10">
    <property type="entry name" value="Fumarate reductase/succinate dehydrogenase, transmembrane subunit"/>
    <property type="match status" value="1"/>
</dbReference>
<evidence type="ECO:0000256" key="8">
    <source>
        <dbReference type="ARBA" id="ARBA00022532"/>
    </source>
</evidence>
<dbReference type="EMBL" id="CP002456">
    <property type="protein sequence ID" value="ADU92500.1"/>
    <property type="molecule type" value="Genomic_DNA"/>
</dbReference>
<dbReference type="UniPathway" id="UPA00223"/>
<dbReference type="Proteomes" id="UP000007472">
    <property type="component" value="Chromosome"/>
</dbReference>
<feature type="binding site" description="axial binding residue" evidence="17">
    <location>
        <position position="80"/>
    </location>
    <ligand>
        <name>heme</name>
        <dbReference type="ChEBI" id="CHEBI:30413"/>
        <note>ligand shared with second transmembrane subunit</note>
    </ligand>
    <ligandPart>
        <name>Fe</name>
        <dbReference type="ChEBI" id="CHEBI:18248"/>
    </ligandPart>
</feature>
<keyword evidence="6" id="KW-1003">Cell membrane</keyword>
<evidence type="ECO:0000256" key="9">
    <source>
        <dbReference type="ARBA" id="ARBA00022617"/>
    </source>
</evidence>
<keyword evidence="9 17" id="KW-0349">Heme</keyword>
<evidence type="ECO:0000256" key="18">
    <source>
        <dbReference type="SAM" id="Phobius"/>
    </source>
</evidence>
<comment type="function">
    <text evidence="1">Membrane-anchoring subunit of succinate dehydrogenase (SDH).</text>
</comment>
<sequence>MSELFGTKKRAVGAHYGTIGFIVQRLTATLLAIYSVFFLLTLLFTPVTYENWLHLFTFTVLSIPAGQICVTLVFFTLAWHAWIGIRDVWMDYIDCWMLRLVLFIFTIFWLIAMSMYFCFVIWSL</sequence>
<keyword evidence="10 18" id="KW-0812">Transmembrane</keyword>
<accession>A0A654KJC1</accession>
<evidence type="ECO:0000256" key="6">
    <source>
        <dbReference type="ARBA" id="ARBA00022475"/>
    </source>
</evidence>
<protein>
    <recommendedName>
        <fullName evidence="4">Succinate dehydrogenase hydrophobic membrane anchor subunit</fullName>
    </recommendedName>
</protein>
<dbReference type="AlphaFoldDB" id="A0A654KJC1"/>
<dbReference type="Pfam" id="PF01127">
    <property type="entry name" value="Sdh_cyt"/>
    <property type="match status" value="1"/>
</dbReference>
<evidence type="ECO:0000256" key="4">
    <source>
        <dbReference type="ARBA" id="ARBA00019425"/>
    </source>
</evidence>
<name>A0A654KJC1_TAYEM</name>
<dbReference type="InterPro" id="IPR000701">
    <property type="entry name" value="SuccDH_FuR_B_TM-su"/>
</dbReference>
<evidence type="ECO:0000256" key="5">
    <source>
        <dbReference type="ARBA" id="ARBA00022448"/>
    </source>
</evidence>
<dbReference type="PANTHER" id="PTHR38689">
    <property type="entry name" value="SUCCINATE DEHYDROGENASE HYDROPHOBIC MEMBRANE ANCHOR SUBUNIT"/>
    <property type="match status" value="1"/>
</dbReference>
<evidence type="ECO:0000256" key="17">
    <source>
        <dbReference type="PIRSR" id="PIRSR000169-2"/>
    </source>
</evidence>
<dbReference type="PIRSF" id="PIRSF000169">
    <property type="entry name" value="SDH_D"/>
    <property type="match status" value="1"/>
</dbReference>
<feature type="transmembrane region" description="Helical" evidence="18">
    <location>
        <begin position="28"/>
        <end position="49"/>
    </location>
</feature>
<keyword evidence="12" id="KW-0249">Electron transport</keyword>
<evidence type="ECO:0000256" key="3">
    <source>
        <dbReference type="ARBA" id="ARBA00005163"/>
    </source>
</evidence>
<feature type="transmembrane region" description="Helical" evidence="18">
    <location>
        <begin position="55"/>
        <end position="79"/>
    </location>
</feature>
<comment type="cofactor">
    <cofactor evidence="17">
        <name>heme</name>
        <dbReference type="ChEBI" id="CHEBI:30413"/>
    </cofactor>
    <text evidence="17">The heme is bound between the two transmembrane subunits.</text>
</comment>